<evidence type="ECO:0000256" key="1">
    <source>
        <dbReference type="SAM" id="Phobius"/>
    </source>
</evidence>
<feature type="transmembrane region" description="Helical" evidence="1">
    <location>
        <begin position="321"/>
        <end position="341"/>
    </location>
</feature>
<protein>
    <submittedName>
        <fullName evidence="3">Glycosyltransferase</fullName>
    </submittedName>
</protein>
<dbReference type="InterPro" id="IPR029044">
    <property type="entry name" value="Nucleotide-diphossugar_trans"/>
</dbReference>
<dbReference type="InterPro" id="IPR001173">
    <property type="entry name" value="Glyco_trans_2-like"/>
</dbReference>
<reference evidence="3" key="1">
    <citation type="submission" date="2020-05" db="EMBL/GenBank/DDBJ databases">
        <authorList>
            <person name="Zhu T."/>
            <person name="Keshari N."/>
            <person name="Lu X."/>
        </authorList>
    </citation>
    <scope>NUCLEOTIDE SEQUENCE</scope>
    <source>
        <strain evidence="3">NK1-12</strain>
    </source>
</reference>
<feature type="domain" description="Glycosyltransferase 2-like" evidence="2">
    <location>
        <begin position="48"/>
        <end position="227"/>
    </location>
</feature>
<feature type="transmembrane region" description="Helical" evidence="1">
    <location>
        <begin position="357"/>
        <end position="377"/>
    </location>
</feature>
<dbReference type="RefSeq" id="WP_316430434.1">
    <property type="nucleotide sequence ID" value="NZ_CP053586.1"/>
</dbReference>
<gene>
    <name evidence="3" type="ORF">HJG54_18080</name>
</gene>
<evidence type="ECO:0000313" key="3">
    <source>
        <dbReference type="EMBL" id="WNZ24572.1"/>
    </source>
</evidence>
<evidence type="ECO:0000259" key="2">
    <source>
        <dbReference type="Pfam" id="PF00535"/>
    </source>
</evidence>
<name>A0AA97ALE9_9CYAN</name>
<keyword evidence="1" id="KW-0812">Transmembrane</keyword>
<dbReference type="EMBL" id="CP053586">
    <property type="protein sequence ID" value="WNZ24572.1"/>
    <property type="molecule type" value="Genomic_DNA"/>
</dbReference>
<dbReference type="PANTHER" id="PTHR43646:SF3">
    <property type="entry name" value="SLR1566 PROTEIN"/>
    <property type="match status" value="1"/>
</dbReference>
<dbReference type="AlphaFoldDB" id="A0AA97ALE9"/>
<dbReference type="PANTHER" id="PTHR43646">
    <property type="entry name" value="GLYCOSYLTRANSFERASE"/>
    <property type="match status" value="1"/>
</dbReference>
<feature type="transmembrane region" description="Helical" evidence="1">
    <location>
        <begin position="293"/>
        <end position="314"/>
    </location>
</feature>
<organism evidence="3">
    <name type="scientific">Leptolyngbya sp. NK1-12</name>
    <dbReference type="NCBI Taxonomy" id="2547451"/>
    <lineage>
        <taxon>Bacteria</taxon>
        <taxon>Bacillati</taxon>
        <taxon>Cyanobacteriota</taxon>
        <taxon>Cyanophyceae</taxon>
        <taxon>Leptolyngbyales</taxon>
        <taxon>Leptolyngbyaceae</taxon>
        <taxon>Leptolyngbya group</taxon>
        <taxon>Leptolyngbya</taxon>
    </lineage>
</organism>
<sequence length="396" mass="43636">MTLVLLLLLALSLLTAVLYSTKLRRFSQQAPNLALAATPFQPSPPVVVIVPVYNEAENIESCLLSILNCTTLPAETLEVWMVNDQSSDSTWAIAQALQQRLNDPRLHLLQGQPRPTGEVWMGKNWACTQAVEQTTSEFLLFLDADVRLQPGAIETAVQTMQQEQLDLLSCAPAIECGCLAEWLVQPLIISTILIGFNFEAVNDPKTDTAFAAGPFMLFRRSAYDKIGGHRAVADQVVEDVELARRIKFTGLRLKFILGRELATVRMYRSGAALWEGWTKNFYLATQRNLTGSLLFVGLLLLICTVPWLGLLIGLSQIALDGWTSVWVGILMSAASVIALQYDARRQLYPVTGIAPNYWYLMGLGGVAVAAVAIGSIIKTETGWGWTWRGRPLKLSA</sequence>
<dbReference type="SUPFAM" id="SSF53448">
    <property type="entry name" value="Nucleotide-diphospho-sugar transferases"/>
    <property type="match status" value="1"/>
</dbReference>
<accession>A0AA97ALE9</accession>
<dbReference type="Gene3D" id="3.90.550.10">
    <property type="entry name" value="Spore Coat Polysaccharide Biosynthesis Protein SpsA, Chain A"/>
    <property type="match status" value="1"/>
</dbReference>
<keyword evidence="1" id="KW-1133">Transmembrane helix</keyword>
<proteinExistence type="predicted"/>
<keyword evidence="1" id="KW-0472">Membrane</keyword>
<dbReference type="Pfam" id="PF00535">
    <property type="entry name" value="Glycos_transf_2"/>
    <property type="match status" value="1"/>
</dbReference>